<dbReference type="EMBL" id="BAABJX010000026">
    <property type="protein sequence ID" value="GAA4832492.1"/>
    <property type="molecule type" value="Genomic_DNA"/>
</dbReference>
<dbReference type="RefSeq" id="WP_345370957.1">
    <property type="nucleotide sequence ID" value="NZ_BAABJX010000026.1"/>
</dbReference>
<dbReference type="InterPro" id="IPR025388">
    <property type="entry name" value="Alginate_export_dom"/>
</dbReference>
<dbReference type="Pfam" id="PF13372">
    <property type="entry name" value="Alginate_exp"/>
    <property type="match status" value="1"/>
</dbReference>
<keyword evidence="3" id="KW-1185">Reference proteome</keyword>
<organism evidence="2 3">
    <name type="scientific">Algivirga pacifica</name>
    <dbReference type="NCBI Taxonomy" id="1162670"/>
    <lineage>
        <taxon>Bacteria</taxon>
        <taxon>Pseudomonadati</taxon>
        <taxon>Bacteroidota</taxon>
        <taxon>Cytophagia</taxon>
        <taxon>Cytophagales</taxon>
        <taxon>Flammeovirgaceae</taxon>
        <taxon>Algivirga</taxon>
    </lineage>
</organism>
<dbReference type="Proteomes" id="UP001500298">
    <property type="component" value="Unassembled WGS sequence"/>
</dbReference>
<evidence type="ECO:0000313" key="2">
    <source>
        <dbReference type="EMBL" id="GAA4832492.1"/>
    </source>
</evidence>
<name>A0ABP9DDU6_9BACT</name>
<evidence type="ECO:0000313" key="3">
    <source>
        <dbReference type="Proteomes" id="UP001500298"/>
    </source>
</evidence>
<gene>
    <name evidence="2" type="ORF">GCM10023331_17110</name>
</gene>
<accession>A0ABP9DDU6</accession>
<evidence type="ECO:0000259" key="1">
    <source>
        <dbReference type="Pfam" id="PF13372"/>
    </source>
</evidence>
<comment type="caution">
    <text evidence="2">The sequence shown here is derived from an EMBL/GenBank/DDBJ whole genome shotgun (WGS) entry which is preliminary data.</text>
</comment>
<sequence>MKKLLLGGLLILFPLLIFAQEFRLDADYRARYEHRRGWGTLRPDADENDAAANFISQRARLIAYYKSKSERLDFKMAIQDVRTWGATPQLGVVGANLALHEAWAAVHLDSNSFLRVGRQELNFDDSRFLGNVDWIMPARAHDAIMFQHKSSFLLQLGAAVHTNRETLFREPYTVSNYKAMQFIRFKQEFDFFNLMVLFFNNGQEIAPANPSRSELETVYSQTYGIRSEFRLGLVDLDVNFYLQGGKDATNTKIRAFNLRPEGRINVDDNLKIVAGFEWLSGTDTEFGLLGGGQGIRAEDKNYSYSPFYGTNHKFNGYMDYFYVGNHFNNVGLQDYYGGVNIKVDKTSYYGRVHFFGSWADMIQQGQEIDHYLGIEIDLTAKYTLNEWINFQGGVSTMIADENMETLKGGDAGKFNYWGWAMLIVKPNLFTIRK</sequence>
<feature type="domain" description="Alginate export" evidence="1">
    <location>
        <begin position="24"/>
        <end position="149"/>
    </location>
</feature>
<protein>
    <submittedName>
        <fullName evidence="2">Alginate export family protein</fullName>
    </submittedName>
</protein>
<proteinExistence type="predicted"/>
<reference evidence="3" key="1">
    <citation type="journal article" date="2019" name="Int. J. Syst. Evol. Microbiol.">
        <title>The Global Catalogue of Microorganisms (GCM) 10K type strain sequencing project: providing services to taxonomists for standard genome sequencing and annotation.</title>
        <authorList>
            <consortium name="The Broad Institute Genomics Platform"/>
            <consortium name="The Broad Institute Genome Sequencing Center for Infectious Disease"/>
            <person name="Wu L."/>
            <person name="Ma J."/>
        </authorList>
    </citation>
    <scope>NUCLEOTIDE SEQUENCE [LARGE SCALE GENOMIC DNA]</scope>
    <source>
        <strain evidence="3">JCM 18326</strain>
    </source>
</reference>